<dbReference type="EMBL" id="FN649752">
    <property type="protein sequence ID" value="CBN77447.1"/>
    <property type="molecule type" value="Genomic_DNA"/>
</dbReference>
<dbReference type="InParanoid" id="D8LQ67"/>
<dbReference type="InterPro" id="IPR016024">
    <property type="entry name" value="ARM-type_fold"/>
</dbReference>
<name>D8LQ67_ECTSI</name>
<dbReference type="SUPFAM" id="SSF48371">
    <property type="entry name" value="ARM repeat"/>
    <property type="match status" value="2"/>
</dbReference>
<dbReference type="Gene3D" id="1.25.10.10">
    <property type="entry name" value="Leucine-rich Repeat Variant"/>
    <property type="match status" value="2"/>
</dbReference>
<feature type="region of interest" description="Disordered" evidence="2">
    <location>
        <begin position="309"/>
        <end position="331"/>
    </location>
</feature>
<accession>D8LQ67</accession>
<dbReference type="InterPro" id="IPR038905">
    <property type="entry name" value="ARMC2"/>
</dbReference>
<dbReference type="Proteomes" id="UP000002630">
    <property type="component" value="Linkage Group LG27"/>
</dbReference>
<evidence type="ECO:0000256" key="2">
    <source>
        <dbReference type="SAM" id="MobiDB-lite"/>
    </source>
</evidence>
<reference evidence="3 4" key="1">
    <citation type="journal article" date="2010" name="Nature">
        <title>The Ectocarpus genome and the independent evolution of multicellularity in brown algae.</title>
        <authorList>
            <person name="Cock J.M."/>
            <person name="Sterck L."/>
            <person name="Rouze P."/>
            <person name="Scornet D."/>
            <person name="Allen A.E."/>
            <person name="Amoutzias G."/>
            <person name="Anthouard V."/>
            <person name="Artiguenave F."/>
            <person name="Aury J.M."/>
            <person name="Badger J.H."/>
            <person name="Beszteri B."/>
            <person name="Billiau K."/>
            <person name="Bonnet E."/>
            <person name="Bothwell J.H."/>
            <person name="Bowler C."/>
            <person name="Boyen C."/>
            <person name="Brownlee C."/>
            <person name="Carrano C.J."/>
            <person name="Charrier B."/>
            <person name="Cho G.Y."/>
            <person name="Coelho S.M."/>
            <person name="Collen J."/>
            <person name="Corre E."/>
            <person name="Da Silva C."/>
            <person name="Delage L."/>
            <person name="Delaroque N."/>
            <person name="Dittami S.M."/>
            <person name="Doulbeau S."/>
            <person name="Elias M."/>
            <person name="Farnham G."/>
            <person name="Gachon C.M."/>
            <person name="Gschloessl B."/>
            <person name="Heesch S."/>
            <person name="Jabbari K."/>
            <person name="Jubin C."/>
            <person name="Kawai H."/>
            <person name="Kimura K."/>
            <person name="Kloareg B."/>
            <person name="Kupper F.C."/>
            <person name="Lang D."/>
            <person name="Le Bail A."/>
            <person name="Leblanc C."/>
            <person name="Lerouge P."/>
            <person name="Lohr M."/>
            <person name="Lopez P.J."/>
            <person name="Martens C."/>
            <person name="Maumus F."/>
            <person name="Michel G."/>
            <person name="Miranda-Saavedra D."/>
            <person name="Morales J."/>
            <person name="Moreau H."/>
            <person name="Motomura T."/>
            <person name="Nagasato C."/>
            <person name="Napoli C.A."/>
            <person name="Nelson D.R."/>
            <person name="Nyvall-Collen P."/>
            <person name="Peters A.F."/>
            <person name="Pommier C."/>
            <person name="Potin P."/>
            <person name="Poulain J."/>
            <person name="Quesneville H."/>
            <person name="Read B."/>
            <person name="Rensing S.A."/>
            <person name="Ritter A."/>
            <person name="Rousvoal S."/>
            <person name="Samanta M."/>
            <person name="Samson G."/>
            <person name="Schroeder D.C."/>
            <person name="Segurens B."/>
            <person name="Strittmatter M."/>
            <person name="Tonon T."/>
            <person name="Tregear J.W."/>
            <person name="Valentin K."/>
            <person name="von Dassow P."/>
            <person name="Yamagishi T."/>
            <person name="Van de Peer Y."/>
            <person name="Wincker P."/>
        </authorList>
    </citation>
    <scope>NUCLEOTIDE SEQUENCE [LARGE SCALE GENOMIC DNA]</scope>
    <source>
        <strain evidence="4">Ec32 / CCAP1310/4</strain>
    </source>
</reference>
<gene>
    <name evidence="3" type="ORF">Esi_0059_0066</name>
</gene>
<dbReference type="PANTHER" id="PTHR21356">
    <property type="entry name" value="ARMADILLO REPEAT CONTAINING 2"/>
    <property type="match status" value="1"/>
</dbReference>
<protein>
    <submittedName>
        <fullName evidence="3">Uncharacterized protein</fullName>
    </submittedName>
</protein>
<evidence type="ECO:0000256" key="1">
    <source>
        <dbReference type="PROSITE-ProRule" id="PRU00259"/>
    </source>
</evidence>
<feature type="compositionally biased region" description="Basic and acidic residues" evidence="2">
    <location>
        <begin position="130"/>
        <end position="152"/>
    </location>
</feature>
<dbReference type="GO" id="GO:0044782">
    <property type="term" value="P:cilium organization"/>
    <property type="evidence" value="ECO:0007669"/>
    <property type="project" value="TreeGrafter"/>
</dbReference>
<dbReference type="SMART" id="SM00185">
    <property type="entry name" value="ARM"/>
    <property type="match status" value="4"/>
</dbReference>
<feature type="region of interest" description="Disordered" evidence="2">
    <location>
        <begin position="27"/>
        <end position="51"/>
    </location>
</feature>
<feature type="compositionally biased region" description="Low complexity" evidence="2">
    <location>
        <begin position="311"/>
        <end position="331"/>
    </location>
</feature>
<evidence type="ECO:0000313" key="3">
    <source>
        <dbReference type="EMBL" id="CBN77447.1"/>
    </source>
</evidence>
<feature type="region of interest" description="Disordered" evidence="2">
    <location>
        <begin position="130"/>
        <end position="161"/>
    </location>
</feature>
<evidence type="ECO:0000313" key="4">
    <source>
        <dbReference type="Proteomes" id="UP000002630"/>
    </source>
</evidence>
<sequence length="1132" mass="121957">MGRVRQEENLREPFAAGNIAQVLRQARASLKEPSRPFTPTERRPSLVSSGDDAQCLGQEFILDAIDNEVDLSRRDFGFDDDDEEDVAGQRQTQSIPDDDRSDGPPDPGALEGQRERSARLTGLLQMFSRHLDHANEEERVRGRHTDGAKRENQGPTDVEAPTARALVVLSRVMDRPLRAADASPTTVTELPALLAARLVVDLVLRLPLPAPLSSKPTEEDGTGGDGWSARQQLLVKACRHMFEVSKKPDADEAFFSSGAVTGVLGFVELSASHLDSISGASFRKNPEREERPELVSVEYSSACIGDAGAHNSSNRTRCSSSSIADDSNASGDSDLGGCVRHVGGIYDSLTFSVGCLKNISADQGLRDRLVQAGSIRALCRLVRSTRDLCGRCERSQKQQEETLQTSIRRVPTTENEEQTKAAVNVRASADSGGEEVGIGEQDEKGLDCVDLLRRRVSPLLAQAIGLVRDLVVDETNDRVRAAGVVSTLCSILRPFRNHQDVVLNTSRALARLSLHQPTRELIASEPGHVRDLLAALLEQSRDIDPGFKSIEEGYRDSSRATSTTAAVAPVEHRQHWENQGKRVATCVRIAFALGNLTSASDENRRLIGLRLGGAESLPAFLHSFSRDYFMAWECLCSVETHHAASVDGITETGRSSAWGARGAPAVVLGECWARRTLRRACYGLEEMLVKAVRLLANISIHRDVGQRVCRHPGLVALEPLLGKCLELYVLSEDGALPQAGLCDQRGKRCWSQGGDWGSGAGPTEAATIPGEELLLNAVCLITNLSYYGPAAANCTPSSPVRRALPSISSTRTPAGVSRVVDRSDGVEPSVSAALGRPPQGNILFALAGKARRDVDEEQETIASTGGSVEKSARPRPDGCFREEVVGAPALAVTSQRCRPATGSGEYGGGTGGRTREEVLCGHLVKVLLHPNAEAVAEAARAFGNFSRDPSCRRALTRRRADEVLVALIGHPCREVVFAAVGALVNVATDPACKALLCRESVGAGERLARLVRRAGLADPGMAELACQALHNLLIEPGLGVDAVLGSPETFKKLWWTLKELMEACSCEAQGVERHRERDRGAQFAAVGGHSRNSRELEGFLAAATAVWRAMNEDSVDCMAPQASFFEELHVAT</sequence>
<dbReference type="InterPro" id="IPR011989">
    <property type="entry name" value="ARM-like"/>
</dbReference>
<keyword evidence="4" id="KW-1185">Reference proteome</keyword>
<feature type="repeat" description="ARM" evidence="1">
    <location>
        <begin position="483"/>
        <end position="527"/>
    </location>
</feature>
<dbReference type="InterPro" id="IPR000225">
    <property type="entry name" value="Armadillo"/>
</dbReference>
<feature type="compositionally biased region" description="Basic and acidic residues" evidence="2">
    <location>
        <begin position="29"/>
        <end position="44"/>
    </location>
</feature>
<dbReference type="PROSITE" id="PS50176">
    <property type="entry name" value="ARM_REPEAT"/>
    <property type="match status" value="1"/>
</dbReference>
<dbReference type="PANTHER" id="PTHR21356:SF1">
    <property type="entry name" value="ARMADILLO REPEAT-CONTAINING PROTEIN 2"/>
    <property type="match status" value="1"/>
</dbReference>
<dbReference type="OrthoDB" id="247006at2759"/>
<feature type="region of interest" description="Disordered" evidence="2">
    <location>
        <begin position="74"/>
        <end position="114"/>
    </location>
</feature>
<dbReference type="STRING" id="2880.D8LQ67"/>
<dbReference type="EMBL" id="FN648807">
    <property type="protein sequence ID" value="CBN77447.1"/>
    <property type="molecule type" value="Genomic_DNA"/>
</dbReference>
<organism evidence="3 4">
    <name type="scientific">Ectocarpus siliculosus</name>
    <name type="common">Brown alga</name>
    <name type="synonym">Conferva siliculosa</name>
    <dbReference type="NCBI Taxonomy" id="2880"/>
    <lineage>
        <taxon>Eukaryota</taxon>
        <taxon>Sar</taxon>
        <taxon>Stramenopiles</taxon>
        <taxon>Ochrophyta</taxon>
        <taxon>PX clade</taxon>
        <taxon>Phaeophyceae</taxon>
        <taxon>Ectocarpales</taxon>
        <taxon>Ectocarpaceae</taxon>
        <taxon>Ectocarpus</taxon>
    </lineage>
</organism>
<dbReference type="AlphaFoldDB" id="D8LQ67"/>
<proteinExistence type="predicted"/>